<dbReference type="VEuPathDB" id="VectorBase:RSAN_044716"/>
<dbReference type="AlphaFoldDB" id="A0A9D4PFI9"/>
<feature type="compositionally biased region" description="Basic residues" evidence="2">
    <location>
        <begin position="293"/>
        <end position="304"/>
    </location>
</feature>
<feature type="region of interest" description="Disordered" evidence="2">
    <location>
        <begin position="290"/>
        <end position="370"/>
    </location>
</feature>
<dbReference type="GO" id="GO:0003676">
    <property type="term" value="F:nucleic acid binding"/>
    <property type="evidence" value="ECO:0007669"/>
    <property type="project" value="InterPro"/>
</dbReference>
<keyword evidence="6" id="KW-1185">Reference proteome</keyword>
<reference evidence="5" key="2">
    <citation type="submission" date="2021-09" db="EMBL/GenBank/DDBJ databases">
        <authorList>
            <person name="Jia N."/>
            <person name="Wang J."/>
            <person name="Shi W."/>
            <person name="Du L."/>
            <person name="Sun Y."/>
            <person name="Zhan W."/>
            <person name="Jiang J."/>
            <person name="Wang Q."/>
            <person name="Zhang B."/>
            <person name="Ji P."/>
            <person name="Sakyi L.B."/>
            <person name="Cui X."/>
            <person name="Yuan T."/>
            <person name="Jiang B."/>
            <person name="Yang W."/>
            <person name="Lam T.T.-Y."/>
            <person name="Chang Q."/>
            <person name="Ding S."/>
            <person name="Wang X."/>
            <person name="Zhu J."/>
            <person name="Ruan X."/>
            <person name="Zhao L."/>
            <person name="Wei J."/>
            <person name="Que T."/>
            <person name="Du C."/>
            <person name="Cheng J."/>
            <person name="Dai P."/>
            <person name="Han X."/>
            <person name="Huang E."/>
            <person name="Gao Y."/>
            <person name="Liu J."/>
            <person name="Shao H."/>
            <person name="Ye R."/>
            <person name="Li L."/>
            <person name="Wei W."/>
            <person name="Wang X."/>
            <person name="Wang C."/>
            <person name="Huo Q."/>
            <person name="Li W."/>
            <person name="Guo W."/>
            <person name="Chen H."/>
            <person name="Chen S."/>
            <person name="Zhou L."/>
            <person name="Zhou L."/>
            <person name="Ni X."/>
            <person name="Tian J."/>
            <person name="Zhou Y."/>
            <person name="Sheng Y."/>
            <person name="Liu T."/>
            <person name="Pan Y."/>
            <person name="Xia L."/>
            <person name="Li J."/>
            <person name="Zhao F."/>
            <person name="Cao W."/>
        </authorList>
    </citation>
    <scope>NUCLEOTIDE SEQUENCE</scope>
    <source>
        <strain evidence="5">Rsan-2018</strain>
        <tissue evidence="5">Larvae</tissue>
    </source>
</reference>
<evidence type="ECO:0000313" key="4">
    <source>
        <dbReference type="EMBL" id="KAH7935545.1"/>
    </source>
</evidence>
<dbReference type="SUPFAM" id="SSF57756">
    <property type="entry name" value="Retrovirus zinc finger-like domains"/>
    <property type="match status" value="1"/>
</dbReference>
<dbReference type="Proteomes" id="UP000821837">
    <property type="component" value="Chromosome 8"/>
</dbReference>
<dbReference type="EMBL" id="JABSTV010001254">
    <property type="protein sequence ID" value="KAH7938926.1"/>
    <property type="molecule type" value="Genomic_DNA"/>
</dbReference>
<protein>
    <recommendedName>
        <fullName evidence="3">CCHC-type domain-containing protein</fullName>
    </recommendedName>
</protein>
<keyword evidence="1" id="KW-0862">Zinc</keyword>
<reference evidence="5" key="1">
    <citation type="journal article" date="2020" name="Cell">
        <title>Large-Scale Comparative Analyses of Tick Genomes Elucidate Their Genetic Diversity and Vector Capacities.</title>
        <authorList>
            <consortium name="Tick Genome and Microbiome Consortium (TIGMIC)"/>
            <person name="Jia N."/>
            <person name="Wang J."/>
            <person name="Shi W."/>
            <person name="Du L."/>
            <person name="Sun Y."/>
            <person name="Zhan W."/>
            <person name="Jiang J.F."/>
            <person name="Wang Q."/>
            <person name="Zhang B."/>
            <person name="Ji P."/>
            <person name="Bell-Sakyi L."/>
            <person name="Cui X.M."/>
            <person name="Yuan T.T."/>
            <person name="Jiang B.G."/>
            <person name="Yang W.F."/>
            <person name="Lam T.T."/>
            <person name="Chang Q.C."/>
            <person name="Ding S.J."/>
            <person name="Wang X.J."/>
            <person name="Zhu J.G."/>
            <person name="Ruan X.D."/>
            <person name="Zhao L."/>
            <person name="Wei J.T."/>
            <person name="Ye R.Z."/>
            <person name="Que T.C."/>
            <person name="Du C.H."/>
            <person name="Zhou Y.H."/>
            <person name="Cheng J.X."/>
            <person name="Dai P.F."/>
            <person name="Guo W.B."/>
            <person name="Han X.H."/>
            <person name="Huang E.J."/>
            <person name="Li L.F."/>
            <person name="Wei W."/>
            <person name="Gao Y.C."/>
            <person name="Liu J.Z."/>
            <person name="Shao H.Z."/>
            <person name="Wang X."/>
            <person name="Wang C.C."/>
            <person name="Yang T.C."/>
            <person name="Huo Q.B."/>
            <person name="Li W."/>
            <person name="Chen H.Y."/>
            <person name="Chen S.E."/>
            <person name="Zhou L.G."/>
            <person name="Ni X.B."/>
            <person name="Tian J.H."/>
            <person name="Sheng Y."/>
            <person name="Liu T."/>
            <person name="Pan Y.S."/>
            <person name="Xia L.Y."/>
            <person name="Li J."/>
            <person name="Zhao F."/>
            <person name="Cao W.C."/>
        </authorList>
    </citation>
    <scope>NUCLEOTIDE SEQUENCE</scope>
    <source>
        <strain evidence="5">Rsan-2018</strain>
    </source>
</reference>
<dbReference type="InterPro" id="IPR001878">
    <property type="entry name" value="Znf_CCHC"/>
</dbReference>
<dbReference type="GO" id="GO:0008270">
    <property type="term" value="F:zinc ion binding"/>
    <property type="evidence" value="ECO:0007669"/>
    <property type="project" value="UniProtKB-KW"/>
</dbReference>
<proteinExistence type="predicted"/>
<dbReference type="EMBL" id="JABSTV010001255">
    <property type="protein sequence ID" value="KAH7935545.1"/>
    <property type="molecule type" value="Genomic_DNA"/>
</dbReference>
<dbReference type="InterPro" id="IPR036875">
    <property type="entry name" value="Znf_CCHC_sf"/>
</dbReference>
<keyword evidence="1" id="KW-0479">Metal-binding</keyword>
<accession>A0A9D4PFI9</accession>
<dbReference type="CDD" id="cd14686">
    <property type="entry name" value="bZIP"/>
    <property type="match status" value="1"/>
</dbReference>
<feature type="compositionally biased region" description="Low complexity" evidence="2">
    <location>
        <begin position="410"/>
        <end position="426"/>
    </location>
</feature>
<evidence type="ECO:0000313" key="5">
    <source>
        <dbReference type="EMBL" id="KAH7938926.1"/>
    </source>
</evidence>
<name>A0A9D4PFI9_RHISA</name>
<organism evidence="5 6">
    <name type="scientific">Rhipicephalus sanguineus</name>
    <name type="common">Brown dog tick</name>
    <name type="synonym">Ixodes sanguineus</name>
    <dbReference type="NCBI Taxonomy" id="34632"/>
    <lineage>
        <taxon>Eukaryota</taxon>
        <taxon>Metazoa</taxon>
        <taxon>Ecdysozoa</taxon>
        <taxon>Arthropoda</taxon>
        <taxon>Chelicerata</taxon>
        <taxon>Arachnida</taxon>
        <taxon>Acari</taxon>
        <taxon>Parasitiformes</taxon>
        <taxon>Ixodida</taxon>
        <taxon>Ixodoidea</taxon>
        <taxon>Ixodidae</taxon>
        <taxon>Rhipicephalinae</taxon>
        <taxon>Rhipicephalus</taxon>
        <taxon>Rhipicephalus</taxon>
    </lineage>
</organism>
<gene>
    <name evidence="5" type="ORF">HPB52_002314</name>
    <name evidence="4" type="ORF">HPB52_009674</name>
</gene>
<keyword evidence="1" id="KW-0863">Zinc-finger</keyword>
<feature type="compositionally biased region" description="Low complexity" evidence="2">
    <location>
        <begin position="333"/>
        <end position="344"/>
    </location>
</feature>
<sequence>MPEAMVEGEPITHEEASAPGWIDAIRRRATSSTTTTSKPAGASVGALRTGAASRVAAASRLPPLPTDHHRVIVRPGGGLDVRKCNKLKFLQALLFAARLPPAAAEEDIVCTNDTQNIFVISTPSLQTAEAYAKVRAIVLMERAHPVSAYVVASGTTSRGVVRGVDADLPDSELQRLFVSSHNPTLMGVRRIKDTTTIILLFDGLKVPNYVRCGMLLLRCTLYKRQIDTCRNCGRVGHRQDVCPTPSEKVCEHCGIKPTGPDHVCVTPKCALCGQAHITGDRTCPNRYQIPYVVRRRRRRRRRRNNNQQTQGGSAKQQPTPKQPTPSPPTKHLPTTTKSPTATPTWADRVAGKGETRGSAQSGNLPQHEKDEIQELKRELALLRKENAEFKALIRNLQQPSERVVEAPTPAAPVVEPAPTTSSNASRAAKRRAAEDPPDEPVTMSKLMEALARLRADIAADRAADMTPHTLQLTELHARLQILEGQHTAVRAPTSMQ</sequence>
<feature type="domain" description="CCHC-type" evidence="3">
    <location>
        <begin position="229"/>
        <end position="243"/>
    </location>
</feature>
<evidence type="ECO:0000259" key="3">
    <source>
        <dbReference type="PROSITE" id="PS50158"/>
    </source>
</evidence>
<comment type="caution">
    <text evidence="5">The sequence shown here is derived from an EMBL/GenBank/DDBJ whole genome shotgun (WGS) entry which is preliminary data.</text>
</comment>
<dbReference type="PROSITE" id="PS50158">
    <property type="entry name" value="ZF_CCHC"/>
    <property type="match status" value="1"/>
</dbReference>
<feature type="region of interest" description="Disordered" evidence="2">
    <location>
        <begin position="410"/>
        <end position="440"/>
    </location>
</feature>
<evidence type="ECO:0000256" key="1">
    <source>
        <dbReference type="PROSITE-ProRule" id="PRU00047"/>
    </source>
</evidence>
<feature type="compositionally biased region" description="Pro residues" evidence="2">
    <location>
        <begin position="320"/>
        <end position="330"/>
    </location>
</feature>
<evidence type="ECO:0000256" key="2">
    <source>
        <dbReference type="SAM" id="MobiDB-lite"/>
    </source>
</evidence>
<evidence type="ECO:0000313" key="6">
    <source>
        <dbReference type="Proteomes" id="UP000821837"/>
    </source>
</evidence>